<dbReference type="Gene3D" id="3.40.50.2020">
    <property type="match status" value="1"/>
</dbReference>
<dbReference type="RefSeq" id="WP_147145398.1">
    <property type="nucleotide sequence ID" value="NZ_BJXN01000002.1"/>
</dbReference>
<evidence type="ECO:0000259" key="3">
    <source>
        <dbReference type="Pfam" id="PF00156"/>
    </source>
</evidence>
<dbReference type="CDD" id="cd06223">
    <property type="entry name" value="PRTases_typeI"/>
    <property type="match status" value="1"/>
</dbReference>
<dbReference type="InterPro" id="IPR029057">
    <property type="entry name" value="PRTase-like"/>
</dbReference>
<dbReference type="InterPro" id="IPR000836">
    <property type="entry name" value="PRTase_dom"/>
</dbReference>
<reference evidence="4 5" key="1">
    <citation type="submission" date="2019-07" db="EMBL/GenBank/DDBJ databases">
        <title>Whole genome shotgun sequence of Oceanithermus desulfurans NBRC 100063.</title>
        <authorList>
            <person name="Hosoyama A."/>
            <person name="Uohara A."/>
            <person name="Ohji S."/>
            <person name="Ichikawa N."/>
        </authorList>
    </citation>
    <scope>NUCLEOTIDE SEQUENCE [LARGE SCALE GENOMIC DNA]</scope>
    <source>
        <strain evidence="4 5">NBRC 100063</strain>
    </source>
</reference>
<evidence type="ECO:0000256" key="1">
    <source>
        <dbReference type="ARBA" id="ARBA00022676"/>
    </source>
</evidence>
<name>A0A511RHB9_9DEIN</name>
<dbReference type="GO" id="GO:0016757">
    <property type="term" value="F:glycosyltransferase activity"/>
    <property type="evidence" value="ECO:0007669"/>
    <property type="project" value="UniProtKB-KW"/>
</dbReference>
<dbReference type="SUPFAM" id="SSF53271">
    <property type="entry name" value="PRTase-like"/>
    <property type="match status" value="1"/>
</dbReference>
<dbReference type="EMBL" id="BJXN01000002">
    <property type="protein sequence ID" value="GEM89025.1"/>
    <property type="molecule type" value="Genomic_DNA"/>
</dbReference>
<protein>
    <submittedName>
        <fullName evidence="4">Phosphoribosyltransferase</fullName>
    </submittedName>
</protein>
<dbReference type="PANTHER" id="PTHR43363">
    <property type="entry name" value="HYPOXANTHINE PHOSPHORIBOSYLTRANSFERASE"/>
    <property type="match status" value="1"/>
</dbReference>
<gene>
    <name evidence="4" type="ORF">ODE01S_04590</name>
</gene>
<organism evidence="4 5">
    <name type="scientific">Oceanithermus desulfurans NBRC 100063</name>
    <dbReference type="NCBI Taxonomy" id="1227550"/>
    <lineage>
        <taxon>Bacteria</taxon>
        <taxon>Thermotogati</taxon>
        <taxon>Deinococcota</taxon>
        <taxon>Deinococci</taxon>
        <taxon>Thermales</taxon>
        <taxon>Thermaceae</taxon>
        <taxon>Oceanithermus</taxon>
    </lineage>
</organism>
<evidence type="ECO:0000256" key="2">
    <source>
        <dbReference type="ARBA" id="ARBA00022679"/>
    </source>
</evidence>
<dbReference type="PANTHER" id="PTHR43363:SF2">
    <property type="entry name" value="PHOSPHORIBOSYLTRANSFERASE"/>
    <property type="match status" value="1"/>
</dbReference>
<keyword evidence="1 4" id="KW-0328">Glycosyltransferase</keyword>
<proteinExistence type="predicted"/>
<evidence type="ECO:0000313" key="4">
    <source>
        <dbReference type="EMBL" id="GEM89025.1"/>
    </source>
</evidence>
<evidence type="ECO:0000313" key="5">
    <source>
        <dbReference type="Proteomes" id="UP000321827"/>
    </source>
</evidence>
<sequence>MNKVILDWNDITRLAGKLIAQLNPEDYDVVLAVTRGGMIPGALVSEAMDLRNVMTAAVMFYQGEQQALEEPHFLQFPGDALLIGKRVLIVDDVWDSGKTAMAVRERVAQAGGVPTVAVLHYKPKFSRFPEEAPDFYGEETDAWIVYPWDPERSREWGP</sequence>
<accession>A0A511RHB9</accession>
<dbReference type="Pfam" id="PF00156">
    <property type="entry name" value="Pribosyltran"/>
    <property type="match status" value="1"/>
</dbReference>
<keyword evidence="2 4" id="KW-0808">Transferase</keyword>
<comment type="caution">
    <text evidence="4">The sequence shown here is derived from an EMBL/GenBank/DDBJ whole genome shotgun (WGS) entry which is preliminary data.</text>
</comment>
<dbReference type="Proteomes" id="UP000321827">
    <property type="component" value="Unassembled WGS sequence"/>
</dbReference>
<dbReference type="OrthoDB" id="307631at2"/>
<feature type="domain" description="Phosphoribosyltransferase" evidence="3">
    <location>
        <begin position="5"/>
        <end position="151"/>
    </location>
</feature>
<dbReference type="AlphaFoldDB" id="A0A511RHB9"/>